<evidence type="ECO:0000256" key="4">
    <source>
        <dbReference type="ARBA" id="ARBA00022827"/>
    </source>
</evidence>
<feature type="region of interest" description="Disordered" evidence="7">
    <location>
        <begin position="1"/>
        <end position="51"/>
    </location>
</feature>
<keyword evidence="5" id="KW-0560">Oxidoreductase</keyword>
<proteinExistence type="inferred from homology"/>
<comment type="cofactor">
    <cofactor evidence="1">
        <name>FAD</name>
        <dbReference type="ChEBI" id="CHEBI:57692"/>
    </cofactor>
</comment>
<sequence length="551" mass="60503">MPAPSAASEPPREVPGEPPGEVPGRRSGGSPAEPIGEPPGEPPGGFTGGFTGGVDHRDVVVVGAGLSGIGAAYRLQTECPQLSYAVLEARDDLGGTWDLFRYPGVRSDSDMFTLGYSFKPWRDAQALADGPSILAYLHETAEEFGIDRHLRLRTKVVRADWSGAEQRWSLGLEVRDEDGTVHERTMTCSFLYSCAGYYDYDRGHDALLPGLADYRGRVVHPQFWPEDLDWTGRRVLVVGSGATAVTLVPTLARDAASVTMLQRSPTWISAVPGRDRLADALRRALPAGLAHRVIRAKNILFSTAVYQFCRRRPAAAREFFTSRAARILGSEELVAEHFTPSYDPWDQRLCAVPDADLFEALKQGRAEVVTAMIDAFVPEGVRLSSGRVLEADLVVTATGLRLLPFGRIALTVDGTPVELSEQFVWNGAMLTGVPNFAVCFGYTNASWTLRADLTHRLVCKVLRHLERHDGGAVVPRAPRGMTEQPLLDLRSGYVQRAIGAFPRQGDRRPWRVRQNYLLDSATTLRTPLSRTLELVPRTAARRGTRPQEARA</sequence>
<dbReference type="Pfam" id="PF00743">
    <property type="entry name" value="FMO-like"/>
    <property type="match status" value="1"/>
</dbReference>
<dbReference type="RefSeq" id="WP_344123865.1">
    <property type="nucleotide sequence ID" value="NZ_BAAAOA010000046.1"/>
</dbReference>
<evidence type="ECO:0000256" key="2">
    <source>
        <dbReference type="ARBA" id="ARBA00010139"/>
    </source>
</evidence>
<protein>
    <submittedName>
        <fullName evidence="8">NAD(P)/FAD-dependent oxidoreductase</fullName>
    </submittedName>
</protein>
<dbReference type="InterPro" id="IPR051820">
    <property type="entry name" value="FAD-binding_MO"/>
</dbReference>
<evidence type="ECO:0000256" key="1">
    <source>
        <dbReference type="ARBA" id="ARBA00001974"/>
    </source>
</evidence>
<dbReference type="InterPro" id="IPR036188">
    <property type="entry name" value="FAD/NAD-bd_sf"/>
</dbReference>
<evidence type="ECO:0000313" key="9">
    <source>
        <dbReference type="Proteomes" id="UP001501204"/>
    </source>
</evidence>
<organism evidence="8 9">
    <name type="scientific">Kocuria aegyptia</name>
    <dbReference type="NCBI Taxonomy" id="330943"/>
    <lineage>
        <taxon>Bacteria</taxon>
        <taxon>Bacillati</taxon>
        <taxon>Actinomycetota</taxon>
        <taxon>Actinomycetes</taxon>
        <taxon>Micrococcales</taxon>
        <taxon>Micrococcaceae</taxon>
        <taxon>Kocuria</taxon>
    </lineage>
</organism>
<keyword evidence="9" id="KW-1185">Reference proteome</keyword>
<accession>A0ABP4X4U7</accession>
<dbReference type="InterPro" id="IPR020946">
    <property type="entry name" value="Flavin_mOase-like"/>
</dbReference>
<dbReference type="SUPFAM" id="SSF51905">
    <property type="entry name" value="FAD/NAD(P)-binding domain"/>
    <property type="match status" value="1"/>
</dbReference>
<reference evidence="9" key="1">
    <citation type="journal article" date="2019" name="Int. J. Syst. Evol. Microbiol.">
        <title>The Global Catalogue of Microorganisms (GCM) 10K type strain sequencing project: providing services to taxonomists for standard genome sequencing and annotation.</title>
        <authorList>
            <consortium name="The Broad Institute Genomics Platform"/>
            <consortium name="The Broad Institute Genome Sequencing Center for Infectious Disease"/>
            <person name="Wu L."/>
            <person name="Ma J."/>
        </authorList>
    </citation>
    <scope>NUCLEOTIDE SEQUENCE [LARGE SCALE GENOMIC DNA]</scope>
    <source>
        <strain evidence="9">JCM 14735</strain>
    </source>
</reference>
<comment type="similarity">
    <text evidence="2">Belongs to the FAD-binding monooxygenase family.</text>
</comment>
<dbReference type="PANTHER" id="PTHR43872">
    <property type="entry name" value="MONOOXYGENASE, PUTATIVE (AFU_ORTHOLOGUE AFUA_8G02570)-RELATED"/>
    <property type="match status" value="1"/>
</dbReference>
<keyword evidence="4" id="KW-0274">FAD</keyword>
<dbReference type="Proteomes" id="UP001501204">
    <property type="component" value="Unassembled WGS sequence"/>
</dbReference>
<evidence type="ECO:0000256" key="6">
    <source>
        <dbReference type="ARBA" id="ARBA00023033"/>
    </source>
</evidence>
<dbReference type="EMBL" id="BAAAOA010000046">
    <property type="protein sequence ID" value="GAA1770315.1"/>
    <property type="molecule type" value="Genomic_DNA"/>
</dbReference>
<dbReference type="PRINTS" id="PR00411">
    <property type="entry name" value="PNDRDTASEI"/>
</dbReference>
<comment type="caution">
    <text evidence="8">The sequence shown here is derived from an EMBL/GenBank/DDBJ whole genome shotgun (WGS) entry which is preliminary data.</text>
</comment>
<dbReference type="PANTHER" id="PTHR43872:SF1">
    <property type="entry name" value="MONOOXYGENASE, PUTATIVE (AFU_ORTHOLOGUE AFUA_8G02570)-RELATED"/>
    <property type="match status" value="1"/>
</dbReference>
<name>A0ABP4X4U7_9MICC</name>
<keyword evidence="6" id="KW-0503">Monooxygenase</keyword>
<gene>
    <name evidence="8" type="ORF">GCM10009767_30220</name>
</gene>
<evidence type="ECO:0000256" key="3">
    <source>
        <dbReference type="ARBA" id="ARBA00022630"/>
    </source>
</evidence>
<dbReference type="Gene3D" id="3.50.50.60">
    <property type="entry name" value="FAD/NAD(P)-binding domain"/>
    <property type="match status" value="1"/>
</dbReference>
<evidence type="ECO:0000313" key="8">
    <source>
        <dbReference type="EMBL" id="GAA1770315.1"/>
    </source>
</evidence>
<evidence type="ECO:0000256" key="7">
    <source>
        <dbReference type="SAM" id="MobiDB-lite"/>
    </source>
</evidence>
<evidence type="ECO:0000256" key="5">
    <source>
        <dbReference type="ARBA" id="ARBA00023002"/>
    </source>
</evidence>
<keyword evidence="3" id="KW-0285">Flavoprotein</keyword>